<evidence type="ECO:0000313" key="5">
    <source>
        <dbReference type="EMBL" id="OHT04122.1"/>
    </source>
</evidence>
<evidence type="ECO:0000259" key="4">
    <source>
        <dbReference type="PROSITE" id="PS50010"/>
    </source>
</evidence>
<dbReference type="SUPFAM" id="SSF117281">
    <property type="entry name" value="Kelch motif"/>
    <property type="match status" value="1"/>
</dbReference>
<dbReference type="PANTHER" id="PTHR12673">
    <property type="entry name" value="FACIOGENITAL DYSPLASIA PROTEIN"/>
    <property type="match status" value="1"/>
</dbReference>
<name>A0A1J4JZL3_9EUKA</name>
<organism evidence="5 6">
    <name type="scientific">Tritrichomonas foetus</name>
    <dbReference type="NCBI Taxonomy" id="1144522"/>
    <lineage>
        <taxon>Eukaryota</taxon>
        <taxon>Metamonada</taxon>
        <taxon>Parabasalia</taxon>
        <taxon>Tritrichomonadida</taxon>
        <taxon>Tritrichomonadidae</taxon>
        <taxon>Tritrichomonas</taxon>
    </lineage>
</organism>
<keyword evidence="6" id="KW-1185">Reference proteome</keyword>
<dbReference type="InterPro" id="IPR000219">
    <property type="entry name" value="DH_dom"/>
</dbReference>
<evidence type="ECO:0000256" key="2">
    <source>
        <dbReference type="ARBA" id="ARBA00022737"/>
    </source>
</evidence>
<dbReference type="AlphaFoldDB" id="A0A1J4JZL3"/>
<dbReference type="EMBL" id="MLAK01000804">
    <property type="protein sequence ID" value="OHT04122.1"/>
    <property type="molecule type" value="Genomic_DNA"/>
</dbReference>
<evidence type="ECO:0000313" key="6">
    <source>
        <dbReference type="Proteomes" id="UP000179807"/>
    </source>
</evidence>
<dbReference type="OrthoDB" id="79452at2759"/>
<dbReference type="InterPro" id="IPR051092">
    <property type="entry name" value="FYVE_RhoGEF_PH"/>
</dbReference>
<comment type="caution">
    <text evidence="5">The sequence shown here is derived from an EMBL/GenBank/DDBJ whole genome shotgun (WGS) entry which is preliminary data.</text>
</comment>
<dbReference type="InterPro" id="IPR015915">
    <property type="entry name" value="Kelch-typ_b-propeller"/>
</dbReference>
<dbReference type="SMART" id="SM00325">
    <property type="entry name" value="RhoGEF"/>
    <property type="match status" value="1"/>
</dbReference>
<sequence>MYSQRPGGLKHAAFGKDSIRLMSVSADIMQANAQPKYTIRKPCDFAVCQVYYSPKKQIILLPASKVAGMTSKELAQLVAPQVGAENNNLTVILKSPSNFSLLLKDDEIPFKYLDALFFLPTDGKPKEQLRRYYLHMTNNNDHKQSHALIPVIDDKANILYMAPVAFQPEQFKIKHILNFLCKLHNISPDVFTAYDKKGNTLKEFNEPNEMIRLLIFNSLYLSFQPDEKTKKLIAKRVNVLQEFKDTELRYYKTLKGFEENVGIVFKKGNFLSKSESEGFLNASHYIISLHKQIYDDFNEMRIDYMTMIGTWFKKYVPFLKVYHQYVSLYKAYLPAITTAMNSRHLASVFRDFQNSSYANGLAFDSVLIIPVQRGPRYQLLLREVLKFTPETHPDYTVLSEALELTKDTLKKLEQDVSLVERRQKMVQLENWFSNKVTIFQPNRLYINTFFIEIKSKKYVFILFSDEFWMAKINGDKLVLDKTFSYSDLDVIKYAQKSVVLRAPDVDKVCLLETTEFRDQLVTQFRETSICFMQRQRNQIQMVYENLPQNNVYELAEHSMVYEQKTFWIFGGKNPNGQLNGNIYKFTPNKTDFVVIQNKPGKDPSPRFMTAMTSNSNGLYIFGGTTDGKTGLSDLWHFSFASNRWTKLPEKGDVPPPGYGYELVSYQDFLILSGGKDEFGIYKFIFKSNEWKQVQLSRGIEIMSLYGHSFVPIETTNGAAFIIGGKNSQGEYNDHPIHITKYGEVSNYVRLSKPNPNFRFQHRSVTVNDTIFVIGGDSYETDPFALQLSMNSWTTPTLEGVKQPSLHGFAMTTDGTSIFIHGGYGSTGSPIGSLQKVTIKMPKVEDEAELMFMSSMSFEKDNFVYNMKQNPKSVKDEEWV</sequence>
<evidence type="ECO:0000256" key="1">
    <source>
        <dbReference type="ARBA" id="ARBA00022441"/>
    </source>
</evidence>
<dbReference type="PANTHER" id="PTHR12673:SF159">
    <property type="entry name" value="LD03170P"/>
    <property type="match status" value="1"/>
</dbReference>
<dbReference type="Proteomes" id="UP000179807">
    <property type="component" value="Unassembled WGS sequence"/>
</dbReference>
<dbReference type="Pfam" id="PF24981">
    <property type="entry name" value="Beta-prop_ATRN-LZTR1"/>
    <property type="match status" value="1"/>
</dbReference>
<accession>A0A1J4JZL3</accession>
<dbReference type="Gene3D" id="1.20.900.10">
    <property type="entry name" value="Dbl homology (DH) domain"/>
    <property type="match status" value="1"/>
</dbReference>
<keyword evidence="3" id="KW-0175">Coiled coil</keyword>
<dbReference type="RefSeq" id="XP_068357258.1">
    <property type="nucleotide sequence ID" value="XM_068493092.1"/>
</dbReference>
<dbReference type="GeneID" id="94827796"/>
<dbReference type="GO" id="GO:0005737">
    <property type="term" value="C:cytoplasm"/>
    <property type="evidence" value="ECO:0007669"/>
    <property type="project" value="TreeGrafter"/>
</dbReference>
<dbReference type="PROSITE" id="PS50010">
    <property type="entry name" value="DH_2"/>
    <property type="match status" value="1"/>
</dbReference>
<proteinExistence type="predicted"/>
<dbReference type="VEuPathDB" id="TrichDB:TRFO_06429"/>
<reference evidence="5" key="1">
    <citation type="submission" date="2016-10" db="EMBL/GenBank/DDBJ databases">
        <authorList>
            <person name="Benchimol M."/>
            <person name="Almeida L.G."/>
            <person name="Vasconcelos A.T."/>
            <person name="Perreira-Neves A."/>
            <person name="Rosa I.A."/>
            <person name="Tasca T."/>
            <person name="Bogo M.R."/>
            <person name="de Souza W."/>
        </authorList>
    </citation>
    <scope>NUCLEOTIDE SEQUENCE [LARGE SCALE GENOMIC DNA]</scope>
    <source>
        <strain evidence="5">K</strain>
    </source>
</reference>
<dbReference type="InterPro" id="IPR035899">
    <property type="entry name" value="DBL_dom_sf"/>
</dbReference>
<keyword evidence="2" id="KW-0677">Repeat</keyword>
<dbReference type="InterPro" id="IPR056737">
    <property type="entry name" value="Beta-prop_ATRN-MKLN-like"/>
</dbReference>
<feature type="domain" description="DH" evidence="4">
    <location>
        <begin position="235"/>
        <end position="415"/>
    </location>
</feature>
<gene>
    <name evidence="5" type="ORF">TRFO_06429</name>
</gene>
<feature type="coiled-coil region" evidence="3">
    <location>
        <begin position="395"/>
        <end position="429"/>
    </location>
</feature>
<keyword evidence="1" id="KW-0880">Kelch repeat</keyword>
<dbReference type="GO" id="GO:0005085">
    <property type="term" value="F:guanyl-nucleotide exchange factor activity"/>
    <property type="evidence" value="ECO:0007669"/>
    <property type="project" value="InterPro"/>
</dbReference>
<evidence type="ECO:0000256" key="3">
    <source>
        <dbReference type="SAM" id="Coils"/>
    </source>
</evidence>
<protein>
    <submittedName>
        <fullName evidence="5">Kelch motif family protein</fullName>
    </submittedName>
</protein>
<dbReference type="Pfam" id="PF00621">
    <property type="entry name" value="RhoGEF"/>
    <property type="match status" value="1"/>
</dbReference>
<dbReference type="SUPFAM" id="SSF48065">
    <property type="entry name" value="DBL homology domain (DH-domain)"/>
    <property type="match status" value="1"/>
</dbReference>
<dbReference type="Gene3D" id="2.120.10.80">
    <property type="entry name" value="Kelch-type beta propeller"/>
    <property type="match status" value="2"/>
</dbReference>